<protein>
    <recommendedName>
        <fullName evidence="2">Bacterial type II secretion system protein E domain-containing protein</fullName>
    </recommendedName>
</protein>
<accession>A0A1Y4N521</accession>
<sequence>MDAVYDYIADNSDSKTMTTTAAGIKLRQERILTLIKEYVETTKPAVNKTKDMHYTLTELQIKLEEDITQYGPLTPAYVDPEVSEIQINDFQTIWVEKSGKLQIMTDEITGERVKFKDQQECFKIIQRLLRNSKAQFSKENTIAKGRTLEGYRISAVHAEATAGEKGRYQSREPSPSCVIRKFPESNFTAKDLVGFKSMSCEMANALSLLPKVDITALVVGPTGSGKTVLVQLIMNNIPSDMRIYATENPSELGIKQYNEKGEPINNVVQYESLADETEADKKNASRHTAIALMMQALRMTPHYFVFGEVRFNEEINQAVVAANTGHKFLTTTHAPDDAGAIRRFVNAVIACNPGIPVNTVIEDVCANVDFVICQEKKWDRSRKVMHITEVCGVEYRDGMAVPKLNRVFEFLPERKQPGDTAIRGGHWQVNDFSDAMKARMMSSVMDITEYDLLAKPLERDKDGNPIKRIGHYCPDLVLDMADKDRERSVRNMLVKSLKVIPESDWNDFFPDTFKDIIEHGVEYGDVGEGSQTKETRVARAVTILDEQADKKGEELDLDELEGMF</sequence>
<evidence type="ECO:0000256" key="1">
    <source>
        <dbReference type="ARBA" id="ARBA00006611"/>
    </source>
</evidence>
<feature type="domain" description="Bacterial type II secretion system protein E" evidence="2">
    <location>
        <begin position="81"/>
        <end position="374"/>
    </location>
</feature>
<dbReference type="Pfam" id="PF00437">
    <property type="entry name" value="T2SSE"/>
    <property type="match status" value="1"/>
</dbReference>
<name>A0A1Y4N521_9FIRM</name>
<gene>
    <name evidence="3" type="ORF">B5F11_04435</name>
</gene>
<evidence type="ECO:0000313" key="4">
    <source>
        <dbReference type="Proteomes" id="UP000196386"/>
    </source>
</evidence>
<dbReference type="GO" id="GO:0016887">
    <property type="term" value="F:ATP hydrolysis activity"/>
    <property type="evidence" value="ECO:0007669"/>
    <property type="project" value="InterPro"/>
</dbReference>
<comment type="caution">
    <text evidence="3">The sequence shown here is derived from an EMBL/GenBank/DDBJ whole genome shotgun (WGS) entry which is preliminary data.</text>
</comment>
<proteinExistence type="inferred from homology"/>
<organism evidence="3 4">
    <name type="scientific">Anaerotruncus colihominis</name>
    <dbReference type="NCBI Taxonomy" id="169435"/>
    <lineage>
        <taxon>Bacteria</taxon>
        <taxon>Bacillati</taxon>
        <taxon>Bacillota</taxon>
        <taxon>Clostridia</taxon>
        <taxon>Eubacteriales</taxon>
        <taxon>Oscillospiraceae</taxon>
        <taxon>Anaerotruncus</taxon>
    </lineage>
</organism>
<dbReference type="Gene3D" id="3.40.50.300">
    <property type="entry name" value="P-loop containing nucleotide triphosphate hydrolases"/>
    <property type="match status" value="1"/>
</dbReference>
<dbReference type="Gene3D" id="3.30.450.380">
    <property type="match status" value="1"/>
</dbReference>
<dbReference type="EMBL" id="NFKP01000003">
    <property type="protein sequence ID" value="OUP70698.1"/>
    <property type="molecule type" value="Genomic_DNA"/>
</dbReference>
<dbReference type="InterPro" id="IPR027417">
    <property type="entry name" value="P-loop_NTPase"/>
</dbReference>
<reference evidence="4" key="1">
    <citation type="submission" date="2017-04" db="EMBL/GenBank/DDBJ databases">
        <title>Function of individual gut microbiota members based on whole genome sequencing of pure cultures obtained from chicken caecum.</title>
        <authorList>
            <person name="Medvecky M."/>
            <person name="Cejkova D."/>
            <person name="Polansky O."/>
            <person name="Karasova D."/>
            <person name="Kubasova T."/>
            <person name="Cizek A."/>
            <person name="Rychlik I."/>
        </authorList>
    </citation>
    <scope>NUCLEOTIDE SEQUENCE [LARGE SCALE GENOMIC DNA]</scope>
    <source>
        <strain evidence="4">An175</strain>
    </source>
</reference>
<dbReference type="SUPFAM" id="SSF52540">
    <property type="entry name" value="P-loop containing nucleoside triphosphate hydrolases"/>
    <property type="match status" value="1"/>
</dbReference>
<dbReference type="PANTHER" id="PTHR30486:SF6">
    <property type="entry name" value="TYPE IV PILUS RETRACTATION ATPASE PILT"/>
    <property type="match status" value="1"/>
</dbReference>
<comment type="similarity">
    <text evidence="1">Belongs to the GSP E family.</text>
</comment>
<dbReference type="PANTHER" id="PTHR30486">
    <property type="entry name" value="TWITCHING MOTILITY PROTEIN PILT"/>
    <property type="match status" value="1"/>
</dbReference>
<dbReference type="AlphaFoldDB" id="A0A1Y4N521"/>
<evidence type="ECO:0000313" key="3">
    <source>
        <dbReference type="EMBL" id="OUP70698.1"/>
    </source>
</evidence>
<dbReference type="InterPro" id="IPR050921">
    <property type="entry name" value="T4SS_GSP_E_ATPase"/>
</dbReference>
<evidence type="ECO:0000259" key="2">
    <source>
        <dbReference type="Pfam" id="PF00437"/>
    </source>
</evidence>
<dbReference type="Proteomes" id="UP000196386">
    <property type="component" value="Unassembled WGS sequence"/>
</dbReference>
<dbReference type="InterPro" id="IPR001482">
    <property type="entry name" value="T2SS/T4SS_dom"/>
</dbReference>